<reference evidence="2 3" key="1">
    <citation type="journal article" date="2014" name="Agronomy (Basel)">
        <title>A Draft Genome Sequence for Ensete ventricosum, the Drought-Tolerant Tree Against Hunger.</title>
        <authorList>
            <person name="Harrison J."/>
            <person name="Moore K.A."/>
            <person name="Paszkiewicz K."/>
            <person name="Jones T."/>
            <person name="Grant M."/>
            <person name="Ambacheew D."/>
            <person name="Muzemil S."/>
            <person name="Studholme D.J."/>
        </authorList>
    </citation>
    <scope>NUCLEOTIDE SEQUENCE [LARGE SCALE GENOMIC DNA]</scope>
</reference>
<gene>
    <name evidence="2" type="ORF">B296_00058967</name>
</gene>
<proteinExistence type="predicted"/>
<comment type="caution">
    <text evidence="2">The sequence shown here is derived from an EMBL/GenBank/DDBJ whole genome shotgun (WGS) entry which is preliminary data.</text>
</comment>
<organism evidence="2 3">
    <name type="scientific">Ensete ventricosum</name>
    <name type="common">Abyssinian banana</name>
    <name type="synonym">Musa ensete</name>
    <dbReference type="NCBI Taxonomy" id="4639"/>
    <lineage>
        <taxon>Eukaryota</taxon>
        <taxon>Viridiplantae</taxon>
        <taxon>Streptophyta</taxon>
        <taxon>Embryophyta</taxon>
        <taxon>Tracheophyta</taxon>
        <taxon>Spermatophyta</taxon>
        <taxon>Magnoliopsida</taxon>
        <taxon>Liliopsida</taxon>
        <taxon>Zingiberales</taxon>
        <taxon>Musaceae</taxon>
        <taxon>Ensete</taxon>
    </lineage>
</organism>
<feature type="compositionally biased region" description="Polar residues" evidence="1">
    <location>
        <begin position="25"/>
        <end position="39"/>
    </location>
</feature>
<evidence type="ECO:0000313" key="2">
    <source>
        <dbReference type="EMBL" id="RRT39707.1"/>
    </source>
</evidence>
<evidence type="ECO:0000313" key="3">
    <source>
        <dbReference type="Proteomes" id="UP000287651"/>
    </source>
</evidence>
<feature type="region of interest" description="Disordered" evidence="1">
    <location>
        <begin position="25"/>
        <end position="60"/>
    </location>
</feature>
<evidence type="ECO:0000256" key="1">
    <source>
        <dbReference type="SAM" id="MobiDB-lite"/>
    </source>
</evidence>
<protein>
    <submittedName>
        <fullName evidence="2">Uncharacterized protein</fullName>
    </submittedName>
</protein>
<dbReference type="AlphaFoldDB" id="A0A426XJT3"/>
<sequence>GGGGARSMRVARLPQWSLLSTPKLDQTATSGQVSRSVLSSEKHGKVCRSLGDVNGQSPIR</sequence>
<name>A0A426XJT3_ENSVE</name>
<feature type="non-terminal residue" evidence="2">
    <location>
        <position position="1"/>
    </location>
</feature>
<dbReference type="Proteomes" id="UP000287651">
    <property type="component" value="Unassembled WGS sequence"/>
</dbReference>
<accession>A0A426XJT3</accession>
<dbReference type="EMBL" id="AMZH03019969">
    <property type="protein sequence ID" value="RRT39707.1"/>
    <property type="molecule type" value="Genomic_DNA"/>
</dbReference>